<sequence length="716" mass="75361">MRKKWARKWLNRIVTGAIAATMLVGLAPFAGASAQENAQEILLQASQETSAWNAADTVSADIQAAAVPLAVADAIAKGNNGESVQVSGYIVGHATGSLTTKFQGPFANDYNFLIADSPAERSSAKLIDVQIPAGLRDQFGLQSNPGLIGQRVNVTGTLAAYNNFAGLKSVSAIQLADAEGQPNPGEGQPGQPGGGANPSLPDGTGKRVLFDNAHAQTAGAADWIIDGAFSDFADGLRGAGFAVESLERTTPHRFDTPAITYNRLKDYDVFVIPEANIPFKSAEQDAIVQYVQGGGAVFFIADHYNADRNKNRWDSSEVFNGYRRGAYGLPAKGMSAEEASSPAMQNVTSSDWLANHFGVRFRYNALGDVNATDIVAPSQSFGITSGVSAVAMHAGSTLAIIDPAKAKGIVYVPTGVPKWGSAVDSGVYNGGGRAEGPYAAIAKIGLGKAAFIGDSSPVEDATPKYVREENGAKKTTYDGFKEVDDGLFLVQTVKWLAHKENYTSLSEVSGLVLDTPTVLRADEMPAASTEPMSEPWSAPAAGYKWYDPSTFKPGSYGSSQPPAAEPVYAFVHQSQLPSAQEFTIRLTADGLNPGQTVTGLAVGIYLSGGEQIARFKNSDGSWSAYGYSPSFSLTANAQGKASKDLIVQLKPNQAGAANLRLKQDSANVLTKTVTIANVSAQPLPQAGILPLNELVVAAHRSVWFDRLLGHTALHAA</sequence>
<evidence type="ECO:0000256" key="1">
    <source>
        <dbReference type="SAM" id="MobiDB-lite"/>
    </source>
</evidence>
<organism evidence="4 5">
    <name type="scientific">Paenibacillus woosongensis</name>
    <dbReference type="NCBI Taxonomy" id="307580"/>
    <lineage>
        <taxon>Bacteria</taxon>
        <taxon>Bacillati</taxon>
        <taxon>Bacillota</taxon>
        <taxon>Bacilli</taxon>
        <taxon>Bacillales</taxon>
        <taxon>Paenibacillaceae</taxon>
        <taxon>Paenibacillus</taxon>
    </lineage>
</organism>
<protein>
    <recommendedName>
        <fullName evidence="3">Endonuclease YhcR N-terminal domain-containing protein</fullName>
    </recommendedName>
</protein>
<feature type="signal peptide" evidence="2">
    <location>
        <begin position="1"/>
        <end position="32"/>
    </location>
</feature>
<dbReference type="PANTHER" id="PTHR12969:SF7">
    <property type="entry name" value="INTRAFLAGELLAR TRANSPORT PROTEIN 52 HOMOLOG"/>
    <property type="match status" value="1"/>
</dbReference>
<name>A0A7X3CQZ1_9BACL</name>
<accession>A0A7X3CQZ1</accession>
<feature type="compositionally biased region" description="Gly residues" evidence="1">
    <location>
        <begin position="187"/>
        <end position="196"/>
    </location>
</feature>
<evidence type="ECO:0000259" key="3">
    <source>
        <dbReference type="Pfam" id="PF19886"/>
    </source>
</evidence>
<dbReference type="AlphaFoldDB" id="A0A7X3CQZ1"/>
<comment type="caution">
    <text evidence="4">The sequence shown here is derived from an EMBL/GenBank/DDBJ whole genome shotgun (WGS) entry which is preliminary data.</text>
</comment>
<dbReference type="PANTHER" id="PTHR12969">
    <property type="entry name" value="NGD5/OSM-6/IFT52"/>
    <property type="match status" value="1"/>
</dbReference>
<evidence type="ECO:0000313" key="5">
    <source>
        <dbReference type="Proteomes" id="UP000447876"/>
    </source>
</evidence>
<dbReference type="InterPro" id="IPR045939">
    <property type="entry name" value="YhcR_N"/>
</dbReference>
<dbReference type="Pfam" id="PF19886">
    <property type="entry name" value="DUF6359"/>
    <property type="match status" value="1"/>
</dbReference>
<gene>
    <name evidence="4" type="ORF">GNP95_21975</name>
</gene>
<keyword evidence="2" id="KW-0732">Signal</keyword>
<feature type="domain" description="Endonuclease YhcR N-terminal" evidence="3">
    <location>
        <begin position="70"/>
        <end position="175"/>
    </location>
</feature>
<dbReference type="InterPro" id="IPR029062">
    <property type="entry name" value="Class_I_gatase-like"/>
</dbReference>
<dbReference type="Gene3D" id="3.40.50.880">
    <property type="match status" value="1"/>
</dbReference>
<evidence type="ECO:0000256" key="2">
    <source>
        <dbReference type="SAM" id="SignalP"/>
    </source>
</evidence>
<evidence type="ECO:0000313" key="4">
    <source>
        <dbReference type="EMBL" id="MUG47625.1"/>
    </source>
</evidence>
<feature type="region of interest" description="Disordered" evidence="1">
    <location>
        <begin position="178"/>
        <end position="206"/>
    </location>
</feature>
<reference evidence="4 5" key="1">
    <citation type="submission" date="2019-11" db="EMBL/GenBank/DDBJ databases">
        <title>Draft genome sequences of five Paenibacillus species of dairy origin.</title>
        <authorList>
            <person name="Olajide A.M."/>
            <person name="Chen S."/>
            <person name="Lapointe G."/>
        </authorList>
    </citation>
    <scope>NUCLEOTIDE SEQUENCE [LARGE SCALE GENOMIC DNA]</scope>
    <source>
        <strain evidence="4 5">12CR55</strain>
    </source>
</reference>
<feature type="chain" id="PRO_5038666575" description="Endonuclease YhcR N-terminal domain-containing protein" evidence="2">
    <location>
        <begin position="33"/>
        <end position="716"/>
    </location>
</feature>
<dbReference type="SUPFAM" id="SSF52317">
    <property type="entry name" value="Class I glutamine amidotransferase-like"/>
    <property type="match status" value="1"/>
</dbReference>
<dbReference type="EMBL" id="WNZW01000014">
    <property type="protein sequence ID" value="MUG47625.1"/>
    <property type="molecule type" value="Genomic_DNA"/>
</dbReference>
<dbReference type="RefSeq" id="WP_155612999.1">
    <property type="nucleotide sequence ID" value="NZ_WNZW01000014.1"/>
</dbReference>
<dbReference type="InterPro" id="IPR039975">
    <property type="entry name" value="IFT52"/>
</dbReference>
<dbReference type="OrthoDB" id="9801679at2"/>
<dbReference type="Proteomes" id="UP000447876">
    <property type="component" value="Unassembled WGS sequence"/>
</dbReference>
<proteinExistence type="predicted"/>